<feature type="compositionally biased region" description="Basic and acidic residues" evidence="10">
    <location>
        <begin position="891"/>
        <end position="920"/>
    </location>
</feature>
<comment type="subcellular location">
    <subcellularLocation>
        <location evidence="1 9">Nucleus</location>
    </subcellularLocation>
</comment>
<feature type="compositionally biased region" description="Polar residues" evidence="10">
    <location>
        <begin position="1171"/>
        <end position="1183"/>
    </location>
</feature>
<dbReference type="GO" id="GO:0045944">
    <property type="term" value="P:positive regulation of transcription by RNA polymerase II"/>
    <property type="evidence" value="ECO:0007669"/>
    <property type="project" value="UniProtKB-ARBA"/>
</dbReference>
<feature type="compositionally biased region" description="Low complexity" evidence="10">
    <location>
        <begin position="1190"/>
        <end position="1212"/>
    </location>
</feature>
<gene>
    <name evidence="12" type="ORF">QYM36_007508</name>
</gene>
<accession>A0AA88LLM5</accession>
<feature type="compositionally biased region" description="Basic and acidic residues" evidence="10">
    <location>
        <begin position="1154"/>
        <end position="1169"/>
    </location>
</feature>
<feature type="region of interest" description="Disordered" evidence="10">
    <location>
        <begin position="693"/>
        <end position="717"/>
    </location>
</feature>
<feature type="compositionally biased region" description="Low complexity" evidence="10">
    <location>
        <begin position="1033"/>
        <end position="1050"/>
    </location>
</feature>
<feature type="region of interest" description="Disordered" evidence="10">
    <location>
        <begin position="558"/>
        <end position="617"/>
    </location>
</feature>
<dbReference type="Pfam" id="PF10744">
    <property type="entry name" value="Med1"/>
    <property type="match status" value="1"/>
</dbReference>
<dbReference type="Proteomes" id="UP001187531">
    <property type="component" value="Unassembled WGS sequence"/>
</dbReference>
<comment type="similarity">
    <text evidence="2 9">Belongs to the Mediator complex subunit 1 family.</text>
</comment>
<dbReference type="PANTHER" id="PTHR12881">
    <property type="entry name" value="MEDIATOR OF RNA POLYMERASE II TRANSCRIPTION SUBUNIT 1"/>
    <property type="match status" value="1"/>
</dbReference>
<dbReference type="InterPro" id="IPR019680">
    <property type="entry name" value="Mediator_Med1"/>
</dbReference>
<evidence type="ECO:0000256" key="3">
    <source>
        <dbReference type="ARBA" id="ARBA00020612"/>
    </source>
</evidence>
<feature type="region of interest" description="Disordered" evidence="10">
    <location>
        <begin position="796"/>
        <end position="1333"/>
    </location>
</feature>
<evidence type="ECO:0000256" key="5">
    <source>
        <dbReference type="ARBA" id="ARBA00023159"/>
    </source>
</evidence>
<feature type="domain" description="Mediator complex subunit Med1" evidence="11">
    <location>
        <begin position="58"/>
        <end position="407"/>
    </location>
</feature>
<comment type="caution">
    <text evidence="12">The sequence shown here is derived from an EMBL/GenBank/DDBJ whole genome shotgun (WGS) entry which is preliminary data.</text>
</comment>
<feature type="compositionally biased region" description="Basic and acidic residues" evidence="10">
    <location>
        <begin position="591"/>
        <end position="614"/>
    </location>
</feature>
<evidence type="ECO:0000313" key="13">
    <source>
        <dbReference type="Proteomes" id="UP001187531"/>
    </source>
</evidence>
<dbReference type="InterPro" id="IPR051999">
    <property type="entry name" value="Mediator_complex_subunit_1"/>
</dbReference>
<feature type="compositionally biased region" description="Polar residues" evidence="10">
    <location>
        <begin position="941"/>
        <end position="958"/>
    </location>
</feature>
<feature type="compositionally biased region" description="Acidic residues" evidence="10">
    <location>
        <begin position="1392"/>
        <end position="1402"/>
    </location>
</feature>
<feature type="compositionally biased region" description="Polar residues" evidence="10">
    <location>
        <begin position="1007"/>
        <end position="1020"/>
    </location>
</feature>
<keyword evidence="7 9" id="KW-0539">Nucleus</keyword>
<protein>
    <recommendedName>
        <fullName evidence="3 9">Mediator of RNA polymerase II transcription subunit 1</fullName>
    </recommendedName>
    <alternativeName>
        <fullName evidence="8 9">Mediator complex subunit 1</fullName>
    </alternativeName>
</protein>
<evidence type="ECO:0000256" key="10">
    <source>
        <dbReference type="SAM" id="MobiDB-lite"/>
    </source>
</evidence>
<keyword evidence="5 9" id="KW-0010">Activator</keyword>
<keyword evidence="6 9" id="KW-0804">Transcription</keyword>
<evidence type="ECO:0000256" key="8">
    <source>
        <dbReference type="ARBA" id="ARBA00031254"/>
    </source>
</evidence>
<feature type="compositionally biased region" description="Basic and acidic residues" evidence="10">
    <location>
        <begin position="1298"/>
        <end position="1315"/>
    </location>
</feature>
<evidence type="ECO:0000256" key="9">
    <source>
        <dbReference type="RuleBase" id="RU364059"/>
    </source>
</evidence>
<keyword evidence="4 9" id="KW-0805">Transcription regulation</keyword>
<organism evidence="12 13">
    <name type="scientific">Artemia franciscana</name>
    <name type="common">Brine shrimp</name>
    <name type="synonym">Artemia sanfranciscana</name>
    <dbReference type="NCBI Taxonomy" id="6661"/>
    <lineage>
        <taxon>Eukaryota</taxon>
        <taxon>Metazoa</taxon>
        <taxon>Ecdysozoa</taxon>
        <taxon>Arthropoda</taxon>
        <taxon>Crustacea</taxon>
        <taxon>Branchiopoda</taxon>
        <taxon>Anostraca</taxon>
        <taxon>Artemiidae</taxon>
        <taxon>Artemia</taxon>
    </lineage>
</organism>
<dbReference type="EMBL" id="JAVRJZ010000001">
    <property type="protein sequence ID" value="KAK2726690.1"/>
    <property type="molecule type" value="Genomic_DNA"/>
</dbReference>
<name>A0AA88LLM5_ARTSF</name>
<evidence type="ECO:0000256" key="7">
    <source>
        <dbReference type="ARBA" id="ARBA00023242"/>
    </source>
</evidence>
<evidence type="ECO:0000313" key="12">
    <source>
        <dbReference type="EMBL" id="KAK2726690.1"/>
    </source>
</evidence>
<reference evidence="12" key="1">
    <citation type="submission" date="2023-07" db="EMBL/GenBank/DDBJ databases">
        <title>Chromosome-level genome assembly of Artemia franciscana.</title>
        <authorList>
            <person name="Jo E."/>
        </authorList>
    </citation>
    <scope>NUCLEOTIDE SEQUENCE</scope>
    <source>
        <tissue evidence="12">Whole body</tissue>
    </source>
</reference>
<feature type="compositionally biased region" description="Basic and acidic residues" evidence="10">
    <location>
        <begin position="796"/>
        <end position="815"/>
    </location>
</feature>
<evidence type="ECO:0000259" key="11">
    <source>
        <dbReference type="Pfam" id="PF10744"/>
    </source>
</evidence>
<dbReference type="PANTHER" id="PTHR12881:SF10">
    <property type="entry name" value="MEDIATOR OF RNA POLYMERASE II TRANSCRIPTION SUBUNIT 1"/>
    <property type="match status" value="1"/>
</dbReference>
<feature type="compositionally biased region" description="Basic and acidic residues" evidence="10">
    <location>
        <begin position="1244"/>
        <end position="1289"/>
    </location>
</feature>
<feature type="compositionally biased region" description="Basic and acidic residues" evidence="10">
    <location>
        <begin position="567"/>
        <end position="578"/>
    </location>
</feature>
<feature type="compositionally biased region" description="Low complexity" evidence="10">
    <location>
        <begin position="968"/>
        <end position="1006"/>
    </location>
</feature>
<dbReference type="GO" id="GO:0003712">
    <property type="term" value="F:transcription coregulator activity"/>
    <property type="evidence" value="ECO:0007669"/>
    <property type="project" value="InterPro"/>
</dbReference>
<comment type="function">
    <text evidence="9">Component of the Mediator complex, a coactivator involved in the regulated transcription of nearly all RNA polymerase II-dependent genes. Mediator functions as a bridge to convey information from gene-specific regulatory proteins to the basal RNA polymerase II transcription machinery. Mediator is recruited to promoters by direct interactions with regulatory proteins and serves as a scaffold for the assembly of a functional preinitiation complex with RNA polymerase II and the general transcription factors.</text>
</comment>
<sequence>MSDHPEISEVQVHCLLEKLRQKSIYYPTVQDALKSVRSAINERKVATDISEKSQYQVCLDSLQTKIKVTSLQSMVERLEAISRQLGLNLTKGPSGMEWFISSDMFYLEVILDATGVVKDVKIQHEGYKEQQSCPEMVECLSRGNFSSLNKHLEGLAHIYKLSTDSQEKSNIFMAINALESDLYSIFAASAPQNDATSIFYSPVGLVQKRRGGLWCQLYFLLSPYDLFDETAKGSIPMSVENIFQKELGYYVKVTIEKSETPQKLQISPILTKMNESQLPAFAPLGMSNSVSLPCCFSLHFDKPLPLCVNLLKQITEITGIDIDLPSPPSSLFGLVASQNDESGIDVNSPLFVSLPDQEHCYFLNEGSELEAVLISAVPFIHPSHVHQILTILRKQALVNVLIDSCIRPKSKKELNAITFEVTAVSVSHLSIGFEHPNGESLCNATFDLSDLGSLRCQIYSSGGTDTVCSADFASRVLQRCLSIPVTMRAIIRQGNAFPNWTEELNTTAMNVDQSDSGQYDTSVLAMERFSREGTNDGLLSSSSFGIMQDLVKGHLTSVPNEGAALGDGKREQLQESKEPNSISQGVLQSDEIERHDESDRTLSIEAKQPPDSKHLPPIPGLTFPPIPPLITSDLINPVASTSLASLAMGLSMSGPLMSSLMPPDYAALFSPGRNPLAAQEAYAQAIYGLQNMRGMTSPSRKRSKGESNRSPKRLPYEDMLMPDPGKMDPALAAFSAFGGMGGLGYGGINAANAQFFASLAALNRLPPMTAQPSTHTPPLIKSEPTEVKIEEAFLKKEKEELRPESEQKCDKSEKDKKHREKHDKRSDSKFSLEIDKGSTYPSVSITPITSSTNTAPPSSSFASLGLERRPGIEIIPLTNPPSSMSVTAVPKNERKERREEKKKEERDEKRDRKRKADEALSIKPAKVVSLSSGVMGPPATPTISREISAKQPSLSVSVKTGALSPVTSSGSGISTPNSPSSKSKSSSPNSKNKVSMSPSHQSASSSPKTTNSPKRSSSPKHVSASPKHSGKPSMSALKTISSSSKESSGNNKHKAKDKSREKKSSTPTPETPKSKSLNKTKSFEIIEGSGDEDEEVIALLENNISQDLDQSGDSKHSQGSGSDSSSSKSPVRNRKSSLSAVIDKLTRQQNPAGEGKEGSKDKKDNEFVVKQRSSQGIKLTFNKTKAGERSSSNSSNSSKDSTDSGSVKSSSGLKPGTTSGPASKKLASKSASSKSPSHSSNKTSSDRKEREKDRDKYKSRSNDKSKGEKSSSTRPAENKKEKIEVKPKFDSSFQIPKISKEHKNEKKDESRKENVESENSGTTTKKNECKIDDVHEDDKFSFNVKKEDTKKEKNIIMPLSPSVQIHIVKSPVPRNSPMTMHSPKPQPSSILAEEEGSDDKAK</sequence>
<evidence type="ECO:0000256" key="1">
    <source>
        <dbReference type="ARBA" id="ARBA00004123"/>
    </source>
</evidence>
<feature type="compositionally biased region" description="Low complexity" evidence="10">
    <location>
        <begin position="838"/>
        <end position="863"/>
    </location>
</feature>
<keyword evidence="13" id="KW-1185">Reference proteome</keyword>
<feature type="region of interest" description="Disordered" evidence="10">
    <location>
        <begin position="1371"/>
        <end position="1402"/>
    </location>
</feature>
<feature type="compositionally biased region" description="Low complexity" evidence="10">
    <location>
        <begin position="1117"/>
        <end position="1129"/>
    </location>
</feature>
<proteinExistence type="inferred from homology"/>
<evidence type="ECO:0000256" key="2">
    <source>
        <dbReference type="ARBA" id="ARBA00006210"/>
    </source>
</evidence>
<evidence type="ECO:0000256" key="4">
    <source>
        <dbReference type="ARBA" id="ARBA00023015"/>
    </source>
</evidence>
<feature type="compositionally biased region" description="Basic and acidic residues" evidence="10">
    <location>
        <begin position="823"/>
        <end position="836"/>
    </location>
</feature>
<feature type="compositionally biased region" description="Low complexity" evidence="10">
    <location>
        <begin position="1222"/>
        <end position="1243"/>
    </location>
</feature>
<evidence type="ECO:0000256" key="6">
    <source>
        <dbReference type="ARBA" id="ARBA00023163"/>
    </source>
</evidence>
<dbReference type="GO" id="GO:0016592">
    <property type="term" value="C:mediator complex"/>
    <property type="evidence" value="ECO:0007669"/>
    <property type="project" value="InterPro"/>
</dbReference>